<dbReference type="SUPFAM" id="SSF116726">
    <property type="entry name" value="TrkA C-terminal domain-like"/>
    <property type="match status" value="2"/>
</dbReference>
<feature type="transmembrane region" description="Helical" evidence="7">
    <location>
        <begin position="532"/>
        <end position="550"/>
    </location>
</feature>
<feature type="transmembrane region" description="Helical" evidence="7">
    <location>
        <begin position="65"/>
        <end position="87"/>
    </location>
</feature>
<dbReference type="AlphaFoldDB" id="A0A840SHJ8"/>
<keyword evidence="3 7" id="KW-0812">Transmembrane</keyword>
<comment type="subcellular location">
    <subcellularLocation>
        <location evidence="1">Membrane</location>
        <topology evidence="1">Multi-pass membrane protein</topology>
    </subcellularLocation>
</comment>
<evidence type="ECO:0000256" key="7">
    <source>
        <dbReference type="SAM" id="Phobius"/>
    </source>
</evidence>
<keyword evidence="5 7" id="KW-1133">Transmembrane helix</keyword>
<keyword evidence="6 7" id="KW-0472">Membrane</keyword>
<evidence type="ECO:0000259" key="8">
    <source>
        <dbReference type="PROSITE" id="PS51202"/>
    </source>
</evidence>
<name>A0A840SHJ8_9RHOB</name>
<dbReference type="GO" id="GO:0008324">
    <property type="term" value="F:monoatomic cation transmembrane transporter activity"/>
    <property type="evidence" value="ECO:0007669"/>
    <property type="project" value="InterPro"/>
</dbReference>
<dbReference type="Gene3D" id="3.30.70.1450">
    <property type="entry name" value="Regulator of K+ conductance, C-terminal domain"/>
    <property type="match status" value="2"/>
</dbReference>
<evidence type="ECO:0000313" key="10">
    <source>
        <dbReference type="Proteomes" id="UP000549457"/>
    </source>
</evidence>
<evidence type="ECO:0000256" key="4">
    <source>
        <dbReference type="ARBA" id="ARBA00022737"/>
    </source>
</evidence>
<dbReference type="PANTHER" id="PTHR43652:SF2">
    <property type="entry name" value="BASIC AMINO ACID ANTIPORTER YFCC-RELATED"/>
    <property type="match status" value="1"/>
</dbReference>
<proteinExistence type="predicted"/>
<dbReference type="GO" id="GO:0005886">
    <property type="term" value="C:plasma membrane"/>
    <property type="evidence" value="ECO:0007669"/>
    <property type="project" value="TreeGrafter"/>
</dbReference>
<feature type="transmembrane region" description="Helical" evidence="7">
    <location>
        <begin position="570"/>
        <end position="593"/>
    </location>
</feature>
<feature type="domain" description="RCK C-terminal" evidence="8">
    <location>
        <begin position="212"/>
        <end position="299"/>
    </location>
</feature>
<feature type="transmembrane region" description="Helical" evidence="7">
    <location>
        <begin position="180"/>
        <end position="204"/>
    </location>
</feature>
<dbReference type="InterPro" id="IPR006037">
    <property type="entry name" value="RCK_C"/>
</dbReference>
<dbReference type="InterPro" id="IPR004680">
    <property type="entry name" value="Cit_transptr-like_dom"/>
</dbReference>
<evidence type="ECO:0000256" key="6">
    <source>
        <dbReference type="ARBA" id="ARBA00023136"/>
    </source>
</evidence>
<feature type="transmembrane region" description="Helical" evidence="7">
    <location>
        <begin position="402"/>
        <end position="434"/>
    </location>
</feature>
<keyword evidence="2" id="KW-0813">Transport</keyword>
<protein>
    <submittedName>
        <fullName evidence="9">Di/tricarboxylate transporter</fullName>
    </submittedName>
</protein>
<evidence type="ECO:0000256" key="1">
    <source>
        <dbReference type="ARBA" id="ARBA00004141"/>
    </source>
</evidence>
<dbReference type="Proteomes" id="UP000549457">
    <property type="component" value="Unassembled WGS sequence"/>
</dbReference>
<feature type="transmembrane region" description="Helical" evidence="7">
    <location>
        <begin position="38"/>
        <end position="59"/>
    </location>
</feature>
<gene>
    <name evidence="9" type="ORF">HNP73_001278</name>
</gene>
<feature type="transmembrane region" description="Helical" evidence="7">
    <location>
        <begin position="12"/>
        <end position="31"/>
    </location>
</feature>
<keyword evidence="10" id="KW-1185">Reference proteome</keyword>
<organism evidence="9 10">
    <name type="scientific">Amaricoccus macauensis</name>
    <dbReference type="NCBI Taxonomy" id="57001"/>
    <lineage>
        <taxon>Bacteria</taxon>
        <taxon>Pseudomonadati</taxon>
        <taxon>Pseudomonadota</taxon>
        <taxon>Alphaproteobacteria</taxon>
        <taxon>Rhodobacterales</taxon>
        <taxon>Paracoccaceae</taxon>
        <taxon>Amaricoccus</taxon>
    </lineage>
</organism>
<dbReference type="EMBL" id="JACHFM010000001">
    <property type="protein sequence ID" value="MBB5221357.1"/>
    <property type="molecule type" value="Genomic_DNA"/>
</dbReference>
<reference evidence="9 10" key="1">
    <citation type="submission" date="2020-08" db="EMBL/GenBank/DDBJ databases">
        <title>Genomic Encyclopedia of Type Strains, Phase IV (KMG-IV): sequencing the most valuable type-strain genomes for metagenomic binning, comparative biology and taxonomic classification.</title>
        <authorList>
            <person name="Goeker M."/>
        </authorList>
    </citation>
    <scope>NUCLEOTIDE SEQUENCE [LARGE SCALE GENOMIC DNA]</scope>
    <source>
        <strain evidence="9 10">DSM 101730</strain>
    </source>
</reference>
<dbReference type="GO" id="GO:0006813">
    <property type="term" value="P:potassium ion transport"/>
    <property type="evidence" value="ECO:0007669"/>
    <property type="project" value="InterPro"/>
</dbReference>
<dbReference type="PANTHER" id="PTHR43652">
    <property type="entry name" value="BASIC AMINO ACID ANTIPORTER YFCC-RELATED"/>
    <property type="match status" value="1"/>
</dbReference>
<evidence type="ECO:0000313" key="9">
    <source>
        <dbReference type="EMBL" id="MBB5221357.1"/>
    </source>
</evidence>
<evidence type="ECO:0000256" key="5">
    <source>
        <dbReference type="ARBA" id="ARBA00022989"/>
    </source>
</evidence>
<feature type="transmembrane region" description="Helical" evidence="7">
    <location>
        <begin position="446"/>
        <end position="465"/>
    </location>
</feature>
<evidence type="ECO:0000256" key="2">
    <source>
        <dbReference type="ARBA" id="ARBA00022448"/>
    </source>
</evidence>
<dbReference type="RefSeq" id="WP_184148062.1">
    <property type="nucleotide sequence ID" value="NZ_JACHFM010000001.1"/>
</dbReference>
<feature type="transmembrane region" description="Helical" evidence="7">
    <location>
        <begin position="504"/>
        <end position="525"/>
    </location>
</feature>
<evidence type="ECO:0000256" key="3">
    <source>
        <dbReference type="ARBA" id="ARBA00022692"/>
    </source>
</evidence>
<dbReference type="InterPro" id="IPR051679">
    <property type="entry name" value="DASS-Related_Transporters"/>
</dbReference>
<keyword evidence="4" id="KW-0677">Repeat</keyword>
<feature type="transmembrane region" description="Helical" evidence="7">
    <location>
        <begin position="99"/>
        <end position="115"/>
    </location>
</feature>
<dbReference type="Pfam" id="PF02080">
    <property type="entry name" value="TrkA_C"/>
    <property type="match status" value="2"/>
</dbReference>
<dbReference type="PROSITE" id="PS51202">
    <property type="entry name" value="RCK_C"/>
    <property type="match status" value="2"/>
</dbReference>
<sequence length="595" mass="63793">MQGLAAQPHFEAYFTLTVLAAMFVVFVLEIYPVEVTAMLGAAVLVVAGIVPSDSVLKVFSNPAPWTIAAMFIVSGGLVRTGLMNALGRTLSHYAAHNKLLVLAGAAGFLSVASAFTNNTPLVAVMIPVTIQLAHSLGLAPSKLLIPLSYMTVLAGMISMIGTSTNILVDGVARAQGLEPFHLFEIAPLGIIVTIVGALTMVVLVPRFLPNRDSMSDLLGTRKKMKFFTEVVVPEGSPLIGQKVMDVGLFKRDGIRVIDLLRADESLRRQFPDVTLAEGDRVVLRTEMRELLGLKDSNKVALVDRVGSKSTTTVEALIMPDCRLVGRSLGSLRLRRRYGVYPLAVHRRNQNIGRKLDEVVVRVGDTLLLEGAPEDIRRLAADVDILDLNETTDRPFKRERAPFVLAVLAGIVALSAMEIAPIQILALLGVVALLISRTIEPEEAYSTVSASLIVLILAMLVVGEALDHSGAAEMLVNAISPTLATLSPLVVLFVLYFLTQILTELLSNNAVAVIVTPVAIALAHKLGLDPRPLVVAVMFAATLAFATPIGYQTNTMVYGVGGYKFTDFTRIGLPLNIVTGIAACLAIPFFWPLVPG</sequence>
<feature type="transmembrane region" description="Helical" evidence="7">
    <location>
        <begin position="147"/>
        <end position="168"/>
    </location>
</feature>
<comment type="caution">
    <text evidence="9">The sequence shown here is derived from an EMBL/GenBank/DDBJ whole genome shotgun (WGS) entry which is preliminary data.</text>
</comment>
<feature type="transmembrane region" description="Helical" evidence="7">
    <location>
        <begin position="477"/>
        <end position="498"/>
    </location>
</feature>
<feature type="domain" description="RCK C-terminal" evidence="8">
    <location>
        <begin position="300"/>
        <end position="384"/>
    </location>
</feature>
<dbReference type="Pfam" id="PF03600">
    <property type="entry name" value="CitMHS"/>
    <property type="match status" value="1"/>
</dbReference>
<dbReference type="InterPro" id="IPR036721">
    <property type="entry name" value="RCK_C_sf"/>
</dbReference>
<accession>A0A840SHJ8</accession>